<organism evidence="2 3">
    <name type="scientific">Nocardioides guangzhouensis</name>
    <dbReference type="NCBI Taxonomy" id="2497878"/>
    <lineage>
        <taxon>Bacteria</taxon>
        <taxon>Bacillati</taxon>
        <taxon>Actinomycetota</taxon>
        <taxon>Actinomycetes</taxon>
        <taxon>Propionibacteriales</taxon>
        <taxon>Nocardioidaceae</taxon>
        <taxon>Nocardioides</taxon>
    </lineage>
</organism>
<feature type="transmembrane region" description="Helical" evidence="1">
    <location>
        <begin position="116"/>
        <end position="135"/>
    </location>
</feature>
<sequence>MQHLRINSPRALTPGVLTALRDDPAVSSLSCVHDASLEPEGDVVEADVAREAVNDVVDRLRDLGVHKTGSVHIQPVVTWLSQTGLEAERRTPGSSADAVVWADVTQRAYEESEPNWTYLSFMTLATLIASIAIVLDSQILVIGAMVLGPEFVAIAALGLALVRRRYTLFWYASRTLLLGFGLAIVLVTMLALAARGLGWVTYEDVTAPRPDTAFIYSPDKWSFIVAVVAAAAGVLSLTSAKVGGLSGVFISVTTVPAAGNVALGLAFGVQHEIWGSLLQLVLNIAGMAIAGWATLAFQQSVWSRMSARRARLLQRRA</sequence>
<proteinExistence type="predicted"/>
<accession>A0A4Q4Z0M4</accession>
<name>A0A4Q4Z0M4_9ACTN</name>
<feature type="transmembrane region" description="Helical" evidence="1">
    <location>
        <begin position="247"/>
        <end position="267"/>
    </location>
</feature>
<reference evidence="2 3" key="1">
    <citation type="submission" date="2019-01" db="EMBL/GenBank/DDBJ databases">
        <title>Nocardioides guangzhouensis sp. nov., an actinobacterium isolated from soil.</title>
        <authorList>
            <person name="Fu Y."/>
            <person name="Cai Y."/>
            <person name="Lin Z."/>
            <person name="Chen P."/>
        </authorList>
    </citation>
    <scope>NUCLEOTIDE SEQUENCE [LARGE SCALE GENOMIC DNA]</scope>
    <source>
        <strain evidence="2 3">130</strain>
    </source>
</reference>
<protein>
    <submittedName>
        <fullName evidence="2">DUF389 domain-containing protein</fullName>
    </submittedName>
</protein>
<evidence type="ECO:0000256" key="1">
    <source>
        <dbReference type="SAM" id="Phobius"/>
    </source>
</evidence>
<dbReference type="OrthoDB" id="8061853at2"/>
<dbReference type="InterPro" id="IPR005240">
    <property type="entry name" value="DUF389"/>
</dbReference>
<dbReference type="Proteomes" id="UP000295198">
    <property type="component" value="Unassembled WGS sequence"/>
</dbReference>
<evidence type="ECO:0000313" key="3">
    <source>
        <dbReference type="Proteomes" id="UP000295198"/>
    </source>
</evidence>
<dbReference type="Pfam" id="PF04087">
    <property type="entry name" value="DUF389"/>
    <property type="match status" value="1"/>
</dbReference>
<dbReference type="PANTHER" id="PTHR20992:SF9">
    <property type="entry name" value="AT15442P-RELATED"/>
    <property type="match status" value="1"/>
</dbReference>
<feature type="transmembrane region" description="Helical" evidence="1">
    <location>
        <begin position="221"/>
        <end position="240"/>
    </location>
</feature>
<dbReference type="AlphaFoldDB" id="A0A4Q4Z0M4"/>
<dbReference type="EMBL" id="SDKM01000086">
    <property type="protein sequence ID" value="RYP80888.1"/>
    <property type="molecule type" value="Genomic_DNA"/>
</dbReference>
<keyword evidence="3" id="KW-1185">Reference proteome</keyword>
<feature type="transmembrane region" description="Helical" evidence="1">
    <location>
        <begin position="141"/>
        <end position="163"/>
    </location>
</feature>
<feature type="transmembrane region" description="Helical" evidence="1">
    <location>
        <begin position="175"/>
        <end position="201"/>
    </location>
</feature>
<comment type="caution">
    <text evidence="2">The sequence shown here is derived from an EMBL/GenBank/DDBJ whole genome shotgun (WGS) entry which is preliminary data.</text>
</comment>
<evidence type="ECO:0000313" key="2">
    <source>
        <dbReference type="EMBL" id="RYP80888.1"/>
    </source>
</evidence>
<gene>
    <name evidence="2" type="ORF">EKO23_24290</name>
</gene>
<keyword evidence="1" id="KW-1133">Transmembrane helix</keyword>
<keyword evidence="1" id="KW-0812">Transmembrane</keyword>
<feature type="transmembrane region" description="Helical" evidence="1">
    <location>
        <begin position="273"/>
        <end position="297"/>
    </location>
</feature>
<keyword evidence="1" id="KW-0472">Membrane</keyword>
<dbReference type="PANTHER" id="PTHR20992">
    <property type="entry name" value="AT15442P-RELATED"/>
    <property type="match status" value="1"/>
</dbReference>